<evidence type="ECO:0000313" key="2">
    <source>
        <dbReference type="Proteomes" id="UP000288805"/>
    </source>
</evidence>
<evidence type="ECO:0000313" key="1">
    <source>
        <dbReference type="EMBL" id="RVW15333.1"/>
    </source>
</evidence>
<dbReference type="AlphaFoldDB" id="A0A438BWK4"/>
<dbReference type="Proteomes" id="UP000288805">
    <property type="component" value="Unassembled WGS sequence"/>
</dbReference>
<sequence length="76" mass="8602">MLRLKDKSLSGRSLGLRGRIQHLEFKFAHVSLEDQPTNALTNRYITVALFLSRPRLKFLIGAPFCKGVLAKDNVHP</sequence>
<reference evidence="1 2" key="1">
    <citation type="journal article" date="2018" name="PLoS Genet.">
        <title>Population sequencing reveals clonal diversity and ancestral inbreeding in the grapevine cultivar Chardonnay.</title>
        <authorList>
            <person name="Roach M.J."/>
            <person name="Johnson D.L."/>
            <person name="Bohlmann J."/>
            <person name="van Vuuren H.J."/>
            <person name="Jones S.J."/>
            <person name="Pretorius I.S."/>
            <person name="Schmidt S.A."/>
            <person name="Borneman A.R."/>
        </authorList>
    </citation>
    <scope>NUCLEOTIDE SEQUENCE [LARGE SCALE GENOMIC DNA]</scope>
    <source>
        <strain evidence="2">cv. Chardonnay</strain>
        <tissue evidence="1">Leaf</tissue>
    </source>
</reference>
<accession>A0A438BWK4</accession>
<name>A0A438BWK4_VITVI</name>
<organism evidence="1 2">
    <name type="scientific">Vitis vinifera</name>
    <name type="common">Grape</name>
    <dbReference type="NCBI Taxonomy" id="29760"/>
    <lineage>
        <taxon>Eukaryota</taxon>
        <taxon>Viridiplantae</taxon>
        <taxon>Streptophyta</taxon>
        <taxon>Embryophyta</taxon>
        <taxon>Tracheophyta</taxon>
        <taxon>Spermatophyta</taxon>
        <taxon>Magnoliopsida</taxon>
        <taxon>eudicotyledons</taxon>
        <taxon>Gunneridae</taxon>
        <taxon>Pentapetalae</taxon>
        <taxon>rosids</taxon>
        <taxon>Vitales</taxon>
        <taxon>Vitaceae</taxon>
        <taxon>Viteae</taxon>
        <taxon>Vitis</taxon>
    </lineage>
</organism>
<protein>
    <submittedName>
        <fullName evidence="1">Uncharacterized protein</fullName>
    </submittedName>
</protein>
<proteinExistence type="predicted"/>
<gene>
    <name evidence="1" type="ORF">CK203_085602</name>
</gene>
<comment type="caution">
    <text evidence="1">The sequence shown here is derived from an EMBL/GenBank/DDBJ whole genome shotgun (WGS) entry which is preliminary data.</text>
</comment>
<dbReference type="EMBL" id="QGNW01002602">
    <property type="protein sequence ID" value="RVW15333.1"/>
    <property type="molecule type" value="Genomic_DNA"/>
</dbReference>